<dbReference type="SUPFAM" id="SSF49842">
    <property type="entry name" value="TNF-like"/>
    <property type="match status" value="1"/>
</dbReference>
<feature type="domain" description="C1q" evidence="4">
    <location>
        <begin position="1"/>
        <end position="108"/>
    </location>
</feature>
<evidence type="ECO:0000256" key="1">
    <source>
        <dbReference type="ARBA" id="ARBA00004613"/>
    </source>
</evidence>
<dbReference type="PANTHER" id="PTHR22923">
    <property type="entry name" value="CEREBELLIN-RELATED"/>
    <property type="match status" value="1"/>
</dbReference>
<dbReference type="EMBL" id="UYJE01007775">
    <property type="protein sequence ID" value="VDI57855.1"/>
    <property type="molecule type" value="Genomic_DNA"/>
</dbReference>
<evidence type="ECO:0000313" key="6">
    <source>
        <dbReference type="Proteomes" id="UP000596742"/>
    </source>
</evidence>
<proteinExistence type="predicted"/>
<gene>
    <name evidence="5" type="ORF">MGAL_10B089176</name>
</gene>
<dbReference type="PRINTS" id="PR00007">
    <property type="entry name" value="COMPLEMNTC1Q"/>
</dbReference>
<dbReference type="Pfam" id="PF00386">
    <property type="entry name" value="C1q"/>
    <property type="match status" value="1"/>
</dbReference>
<dbReference type="PANTHER" id="PTHR22923:SF116">
    <property type="entry name" value="C1Q DOMAIN-CONTAINING PROTEIN"/>
    <property type="match status" value="1"/>
</dbReference>
<dbReference type="SMART" id="SM00110">
    <property type="entry name" value="C1Q"/>
    <property type="match status" value="1"/>
</dbReference>
<sequence length="108" mass="11844">MVVTDTLQAYNNNDGIFAAPISGMYVFFWTTAVKQYERTELLVDGVPYGYALADVANDGDTDYGSASQIVVLKVNKNQHVWISTLSGSGALDGYNDNTFSGWLLYSLE</sequence>
<name>A0A8B6G2R1_MYTGA</name>
<protein>
    <recommendedName>
        <fullName evidence="4">C1q domain-containing protein</fullName>
    </recommendedName>
</protein>
<accession>A0A8B6G2R1</accession>
<comment type="subcellular location">
    <subcellularLocation>
        <location evidence="1">Secreted</location>
    </subcellularLocation>
</comment>
<reference evidence="5" key="1">
    <citation type="submission" date="2018-11" db="EMBL/GenBank/DDBJ databases">
        <authorList>
            <person name="Alioto T."/>
            <person name="Alioto T."/>
        </authorList>
    </citation>
    <scope>NUCLEOTIDE SEQUENCE</scope>
</reference>
<dbReference type="Gene3D" id="2.60.120.40">
    <property type="match status" value="1"/>
</dbReference>
<comment type="caution">
    <text evidence="5">The sequence shown here is derived from an EMBL/GenBank/DDBJ whole genome shotgun (WGS) entry which is preliminary data.</text>
</comment>
<dbReference type="OrthoDB" id="6160897at2759"/>
<organism evidence="5 6">
    <name type="scientific">Mytilus galloprovincialis</name>
    <name type="common">Mediterranean mussel</name>
    <dbReference type="NCBI Taxonomy" id="29158"/>
    <lineage>
        <taxon>Eukaryota</taxon>
        <taxon>Metazoa</taxon>
        <taxon>Spiralia</taxon>
        <taxon>Lophotrochozoa</taxon>
        <taxon>Mollusca</taxon>
        <taxon>Bivalvia</taxon>
        <taxon>Autobranchia</taxon>
        <taxon>Pteriomorphia</taxon>
        <taxon>Mytilida</taxon>
        <taxon>Mytiloidea</taxon>
        <taxon>Mytilidae</taxon>
        <taxon>Mytilinae</taxon>
        <taxon>Mytilus</taxon>
    </lineage>
</organism>
<evidence type="ECO:0000256" key="3">
    <source>
        <dbReference type="ARBA" id="ARBA00022729"/>
    </source>
</evidence>
<dbReference type="InterPro" id="IPR050822">
    <property type="entry name" value="Cerebellin_Synaptic_Org"/>
</dbReference>
<keyword evidence="2" id="KW-0964">Secreted</keyword>
<evidence type="ECO:0000256" key="2">
    <source>
        <dbReference type="ARBA" id="ARBA00022525"/>
    </source>
</evidence>
<dbReference type="AlphaFoldDB" id="A0A8B6G2R1"/>
<dbReference type="PROSITE" id="PS50871">
    <property type="entry name" value="C1Q"/>
    <property type="match status" value="1"/>
</dbReference>
<dbReference type="InterPro" id="IPR008983">
    <property type="entry name" value="Tumour_necrosis_fac-like_dom"/>
</dbReference>
<evidence type="ECO:0000313" key="5">
    <source>
        <dbReference type="EMBL" id="VDI57855.1"/>
    </source>
</evidence>
<keyword evidence="6" id="KW-1185">Reference proteome</keyword>
<keyword evidence="3" id="KW-0732">Signal</keyword>
<evidence type="ECO:0000259" key="4">
    <source>
        <dbReference type="PROSITE" id="PS50871"/>
    </source>
</evidence>
<dbReference type="InterPro" id="IPR001073">
    <property type="entry name" value="C1q_dom"/>
</dbReference>
<dbReference type="GO" id="GO:0005576">
    <property type="term" value="C:extracellular region"/>
    <property type="evidence" value="ECO:0007669"/>
    <property type="project" value="UniProtKB-SubCell"/>
</dbReference>
<dbReference type="Proteomes" id="UP000596742">
    <property type="component" value="Unassembled WGS sequence"/>
</dbReference>